<dbReference type="PANTHER" id="PTHR13038:SF10">
    <property type="entry name" value="AUTOPHAGY-RELATED PROTEIN 9"/>
    <property type="match status" value="1"/>
</dbReference>
<evidence type="ECO:0000313" key="13">
    <source>
        <dbReference type="RefSeq" id="XP_026194142.1"/>
    </source>
</evidence>
<feature type="compositionally biased region" description="Low complexity" evidence="11">
    <location>
        <begin position="616"/>
        <end position="627"/>
    </location>
</feature>
<evidence type="ECO:0000256" key="9">
    <source>
        <dbReference type="ARBA" id="ARBA00023136"/>
    </source>
</evidence>
<dbReference type="AlphaFoldDB" id="A0A6P6S372"/>
<feature type="region of interest" description="Disordered" evidence="11">
    <location>
        <begin position="1"/>
        <end position="27"/>
    </location>
</feature>
<dbReference type="OrthoDB" id="333496at2759"/>
<dbReference type="PANTHER" id="PTHR13038">
    <property type="entry name" value="APG9 AUTOPHAGY 9"/>
    <property type="match status" value="1"/>
</dbReference>
<name>A0A6P6S372_9EIME</name>
<accession>A0A6P6S372</accession>
<feature type="compositionally biased region" description="Basic and acidic residues" evidence="11">
    <location>
        <begin position="161"/>
        <end position="182"/>
    </location>
</feature>
<reference evidence="13" key="1">
    <citation type="submission" date="2025-08" db="UniProtKB">
        <authorList>
            <consortium name="RefSeq"/>
        </authorList>
    </citation>
    <scope>IDENTIFICATION</scope>
</reference>
<organism evidence="12 13">
    <name type="scientific">Cyclospora cayetanensis</name>
    <dbReference type="NCBI Taxonomy" id="88456"/>
    <lineage>
        <taxon>Eukaryota</taxon>
        <taxon>Sar</taxon>
        <taxon>Alveolata</taxon>
        <taxon>Apicomplexa</taxon>
        <taxon>Conoidasida</taxon>
        <taxon>Coccidia</taxon>
        <taxon>Eucoccidiorida</taxon>
        <taxon>Eimeriorina</taxon>
        <taxon>Eimeriidae</taxon>
        <taxon>Cyclospora</taxon>
    </lineage>
</organism>
<keyword evidence="4 10" id="KW-0813">Transport</keyword>
<keyword evidence="12" id="KW-1185">Reference proteome</keyword>
<dbReference type="InterPro" id="IPR007241">
    <property type="entry name" value="Autophagy-rel_prot_9"/>
</dbReference>
<dbReference type="GO" id="GO:0034045">
    <property type="term" value="C:phagophore assembly site membrane"/>
    <property type="evidence" value="ECO:0007669"/>
    <property type="project" value="UniProtKB-SubCell"/>
</dbReference>
<evidence type="ECO:0000256" key="2">
    <source>
        <dbReference type="ARBA" id="ARBA00006185"/>
    </source>
</evidence>
<keyword evidence="7 10" id="KW-0072">Autophagy</keyword>
<dbReference type="Pfam" id="PF04109">
    <property type="entry name" value="ATG9"/>
    <property type="match status" value="1"/>
</dbReference>
<dbReference type="GeneID" id="34619733"/>
<dbReference type="RefSeq" id="XP_026194142.1">
    <property type="nucleotide sequence ID" value="XM_026338357.1"/>
</dbReference>
<evidence type="ECO:0000256" key="3">
    <source>
        <dbReference type="ARBA" id="ARBA00018074"/>
    </source>
</evidence>
<evidence type="ECO:0000256" key="1">
    <source>
        <dbReference type="ARBA" id="ARBA00004511"/>
    </source>
</evidence>
<evidence type="ECO:0000313" key="12">
    <source>
        <dbReference type="Proteomes" id="UP000515125"/>
    </source>
</evidence>
<evidence type="ECO:0000256" key="11">
    <source>
        <dbReference type="SAM" id="MobiDB-lite"/>
    </source>
</evidence>
<keyword evidence="9" id="KW-0472">Membrane</keyword>
<evidence type="ECO:0000256" key="5">
    <source>
        <dbReference type="ARBA" id="ARBA00022692"/>
    </source>
</evidence>
<dbReference type="GO" id="GO:0034497">
    <property type="term" value="P:protein localization to phagophore assembly site"/>
    <property type="evidence" value="ECO:0007669"/>
    <property type="project" value="TreeGrafter"/>
</dbReference>
<dbReference type="GO" id="GO:0005776">
    <property type="term" value="C:autophagosome"/>
    <property type="evidence" value="ECO:0007669"/>
    <property type="project" value="TreeGrafter"/>
</dbReference>
<comment type="similarity">
    <text evidence="2 10">Belongs to the ATG9 family.</text>
</comment>
<evidence type="ECO:0000256" key="7">
    <source>
        <dbReference type="ARBA" id="ARBA00023006"/>
    </source>
</evidence>
<evidence type="ECO:0000256" key="4">
    <source>
        <dbReference type="ARBA" id="ARBA00022448"/>
    </source>
</evidence>
<keyword evidence="5" id="KW-0812">Transmembrane</keyword>
<feature type="region of interest" description="Disordered" evidence="11">
    <location>
        <begin position="145"/>
        <end position="214"/>
    </location>
</feature>
<comment type="function">
    <text evidence="10">Phospholipid scramblase involved in autophagy. Cycles between the preautophagosomal structure/phagophore assembly site (PAS) and the cytoplasmic vesicle pool and supplies membrane for the growing autophagosome. Lipid scramblase activity plays a key role in preautophagosomal structure/phagophore assembly by distributing the phospholipids that arrive through ATG2 from the cytoplasmic to the luminal leaflet of the bilayer, thereby driving autophagosomal membrane expansion.</text>
</comment>
<dbReference type="GO" id="GO:0000422">
    <property type="term" value="P:autophagy of mitochondrion"/>
    <property type="evidence" value="ECO:0007669"/>
    <property type="project" value="TreeGrafter"/>
</dbReference>
<sequence length="746" mass="82118">MNRSSSSGGSREHKNHSSHDTPLPNTNDSSSSCCSSLKGASLFLGCESAQHGAFHSVSEQHRRAMCDLCSSLYSLRVTCMLDELAAVLLAPLLLCFYLPSAADDIWECIYASTVSTPLGDLCCFSGLDVAAYGSSDYAPPHRFLQQKQHKQQQSCQTQLERQGHDSQQHLPLQHDSERRERSEEEEEEEEKTPPRGVSVSLLPSEDDEGAAGWTARSRSHHRFLGIGSLDAPCEAPRWRHLAPTVTGARGGPPYIPLLQRFMPSNGKLEKSALSFLLTYRIAAPHDDTSPLWSVLASRKITRALMAASAKNVGTHGAPCVSGGGSSSALASMVPATSYYSGGTAIKPMIHWGAPPSAVALLAGLEAFQEHLLQQQPYLMQELPASLTQLKRGVPGAPNGGAVGAFASYGNTPWGPMHAACGPRPITDEEKGAYYFWLEKLYEFNSGRVLFATNQLNFFTRALFKQTLAPRSRNTRRHDGGLGDLRAPVNSRTPLGGPYRRRSQGPHSGERWAACWGPLGPPDAEAYAERSIYRSTSSAAAKPHQHVEESYAGAQESWNYRAAAEQQPRQRQRREASNVLPNTCRPSEAWREEASADISSASKQGDFSDDTDGSGPGFQAPPASGAPQQPLSLQQLLLLQRLLQQQQQLMQHQHQQQQDLHQALQQQPSRTETFEEDETALIQAMHRQQQEPGFHRVGDILQSPVRGLSSSQQQQRAYTPHIPEQGHLCRMQQQQQQLQKQIRVQQQ</sequence>
<feature type="compositionally biased region" description="Basic and acidic residues" evidence="11">
    <location>
        <begin position="10"/>
        <end position="19"/>
    </location>
</feature>
<feature type="region of interest" description="Disordered" evidence="11">
    <location>
        <begin position="469"/>
        <end position="508"/>
    </location>
</feature>
<comment type="subcellular location">
    <subcellularLocation>
        <location evidence="1 10">Preautophagosomal structure membrane</location>
        <topology evidence="1 10">Multi-pass membrane protein</topology>
    </subcellularLocation>
</comment>
<gene>
    <name evidence="13" type="primary">LOC34619733</name>
</gene>
<keyword evidence="6" id="KW-1133">Transmembrane helix</keyword>
<protein>
    <recommendedName>
        <fullName evidence="3 10">Autophagy-related protein 9</fullName>
    </recommendedName>
</protein>
<proteinExistence type="inferred from homology"/>
<evidence type="ECO:0000256" key="8">
    <source>
        <dbReference type="ARBA" id="ARBA00023055"/>
    </source>
</evidence>
<evidence type="ECO:0000256" key="6">
    <source>
        <dbReference type="ARBA" id="ARBA00022989"/>
    </source>
</evidence>
<dbReference type="GO" id="GO:0061709">
    <property type="term" value="P:reticulophagy"/>
    <property type="evidence" value="ECO:0007669"/>
    <property type="project" value="TreeGrafter"/>
</dbReference>
<dbReference type="GO" id="GO:0006869">
    <property type="term" value="P:lipid transport"/>
    <property type="evidence" value="ECO:0007669"/>
    <property type="project" value="UniProtKB-KW"/>
</dbReference>
<evidence type="ECO:0000256" key="10">
    <source>
        <dbReference type="RuleBase" id="RU364027"/>
    </source>
</evidence>
<keyword evidence="8 10" id="KW-0445">Lipid transport</keyword>
<feature type="non-terminal residue" evidence="13">
    <location>
        <position position="746"/>
    </location>
</feature>
<feature type="region of interest" description="Disordered" evidence="11">
    <location>
        <begin position="561"/>
        <end position="627"/>
    </location>
</feature>
<dbReference type="Proteomes" id="UP000515125">
    <property type="component" value="Unplaced"/>
</dbReference>
<dbReference type="GO" id="GO:0034727">
    <property type="term" value="P:piecemeal microautophagy of the nucleus"/>
    <property type="evidence" value="ECO:0007669"/>
    <property type="project" value="TreeGrafter"/>
</dbReference>